<organism evidence="1 2">
    <name type="scientific">Mycobacterium phage Thonko</name>
    <dbReference type="NCBI Taxonomy" id="2282910"/>
    <lineage>
        <taxon>Viruses</taxon>
        <taxon>Duplodnaviria</taxon>
        <taxon>Heunggongvirae</taxon>
        <taxon>Uroviricota</taxon>
        <taxon>Caudoviricetes</taxon>
        <taxon>Bclasvirinae</taxon>
        <taxon>Thonkovirus</taxon>
        <taxon>Thonkovirus thonko</taxon>
    </lineage>
</organism>
<accession>A0A346FCE1</accession>
<name>A0A346FCE1_9CAUD</name>
<keyword evidence="2" id="KW-1185">Reference proteome</keyword>
<evidence type="ECO:0000313" key="2">
    <source>
        <dbReference type="Proteomes" id="UP000259812"/>
    </source>
</evidence>
<reference evidence="2" key="1">
    <citation type="submission" date="2018-07" db="EMBL/GenBank/DDBJ databases">
        <authorList>
            <person name="Quirk P.G."/>
            <person name="Krulwich T.A."/>
        </authorList>
    </citation>
    <scope>NUCLEOTIDE SEQUENCE [LARGE SCALE GENOMIC DNA]</scope>
</reference>
<dbReference type="KEGG" id="vg:60320849"/>
<dbReference type="EMBL" id="MH632120">
    <property type="protein sequence ID" value="AXN53366.1"/>
    <property type="molecule type" value="Genomic_DNA"/>
</dbReference>
<protein>
    <submittedName>
        <fullName evidence="1">Uncharacterized protein</fullName>
    </submittedName>
</protein>
<sequence length="80" mass="8864">MSQITAVAADNVMAVFAGQTVTHDEVLAQISLVYATERKRTGVTSYFKVTDEIERRGVTSRYTGPDYTGTCLFTFPHKTI</sequence>
<proteinExistence type="predicted"/>
<dbReference type="Proteomes" id="UP000259812">
    <property type="component" value="Genome"/>
</dbReference>
<gene>
    <name evidence="1" type="primary">96</name>
    <name evidence="1" type="ORF">PBI_THONKO_96</name>
</gene>
<evidence type="ECO:0000313" key="1">
    <source>
        <dbReference type="EMBL" id="AXN53366.1"/>
    </source>
</evidence>
<dbReference type="RefSeq" id="YP_009949447.1">
    <property type="nucleotide sequence ID" value="NC_051580.1"/>
</dbReference>
<dbReference type="GeneID" id="60320849"/>